<protein>
    <submittedName>
        <fullName evidence="2">Uncharacterized protein</fullName>
    </submittedName>
</protein>
<accession>A0A9P4H2S7</accession>
<evidence type="ECO:0000313" key="2">
    <source>
        <dbReference type="EMBL" id="KAF2026891.1"/>
    </source>
</evidence>
<dbReference type="Proteomes" id="UP000799777">
    <property type="component" value="Unassembled WGS sequence"/>
</dbReference>
<proteinExistence type="predicted"/>
<dbReference type="OrthoDB" id="3669612at2759"/>
<dbReference type="AlphaFoldDB" id="A0A9P4H2S7"/>
<feature type="region of interest" description="Disordered" evidence="1">
    <location>
        <begin position="865"/>
        <end position="884"/>
    </location>
</feature>
<gene>
    <name evidence="2" type="ORF">EK21DRAFT_92017</name>
</gene>
<feature type="region of interest" description="Disordered" evidence="1">
    <location>
        <begin position="889"/>
        <end position="925"/>
    </location>
</feature>
<name>A0A9P4H2S7_9PLEO</name>
<keyword evidence="3" id="KW-1185">Reference proteome</keyword>
<comment type="caution">
    <text evidence="2">The sequence shown here is derived from an EMBL/GenBank/DDBJ whole genome shotgun (WGS) entry which is preliminary data.</text>
</comment>
<feature type="compositionally biased region" description="Polar residues" evidence="1">
    <location>
        <begin position="904"/>
        <end position="925"/>
    </location>
</feature>
<feature type="compositionally biased region" description="Low complexity" evidence="1">
    <location>
        <begin position="892"/>
        <end position="903"/>
    </location>
</feature>
<dbReference type="EMBL" id="ML978235">
    <property type="protein sequence ID" value="KAF2026891.1"/>
    <property type="molecule type" value="Genomic_DNA"/>
</dbReference>
<feature type="compositionally biased region" description="Polar residues" evidence="1">
    <location>
        <begin position="724"/>
        <end position="733"/>
    </location>
</feature>
<organism evidence="2 3">
    <name type="scientific">Setomelanomma holmii</name>
    <dbReference type="NCBI Taxonomy" id="210430"/>
    <lineage>
        <taxon>Eukaryota</taxon>
        <taxon>Fungi</taxon>
        <taxon>Dikarya</taxon>
        <taxon>Ascomycota</taxon>
        <taxon>Pezizomycotina</taxon>
        <taxon>Dothideomycetes</taxon>
        <taxon>Pleosporomycetidae</taxon>
        <taxon>Pleosporales</taxon>
        <taxon>Pleosporineae</taxon>
        <taxon>Phaeosphaeriaceae</taxon>
        <taxon>Setomelanomma</taxon>
    </lineage>
</organism>
<reference evidence="2" key="1">
    <citation type="journal article" date="2020" name="Stud. Mycol.">
        <title>101 Dothideomycetes genomes: a test case for predicting lifestyles and emergence of pathogens.</title>
        <authorList>
            <person name="Haridas S."/>
            <person name="Albert R."/>
            <person name="Binder M."/>
            <person name="Bloem J."/>
            <person name="Labutti K."/>
            <person name="Salamov A."/>
            <person name="Andreopoulos B."/>
            <person name="Baker S."/>
            <person name="Barry K."/>
            <person name="Bills G."/>
            <person name="Bluhm B."/>
            <person name="Cannon C."/>
            <person name="Castanera R."/>
            <person name="Culley D."/>
            <person name="Daum C."/>
            <person name="Ezra D."/>
            <person name="Gonzalez J."/>
            <person name="Henrissat B."/>
            <person name="Kuo A."/>
            <person name="Liang C."/>
            <person name="Lipzen A."/>
            <person name="Lutzoni F."/>
            <person name="Magnuson J."/>
            <person name="Mondo S."/>
            <person name="Nolan M."/>
            <person name="Ohm R."/>
            <person name="Pangilinan J."/>
            <person name="Park H.-J."/>
            <person name="Ramirez L."/>
            <person name="Alfaro M."/>
            <person name="Sun H."/>
            <person name="Tritt A."/>
            <person name="Yoshinaga Y."/>
            <person name="Zwiers L.-H."/>
            <person name="Turgeon B."/>
            <person name="Goodwin S."/>
            <person name="Spatafora J."/>
            <person name="Crous P."/>
            <person name="Grigoriev I."/>
        </authorList>
    </citation>
    <scope>NUCLEOTIDE SEQUENCE</scope>
    <source>
        <strain evidence="2">CBS 110217</strain>
    </source>
</reference>
<feature type="region of interest" description="Disordered" evidence="1">
    <location>
        <begin position="609"/>
        <end position="649"/>
    </location>
</feature>
<evidence type="ECO:0000313" key="3">
    <source>
        <dbReference type="Proteomes" id="UP000799777"/>
    </source>
</evidence>
<feature type="region of interest" description="Disordered" evidence="1">
    <location>
        <begin position="798"/>
        <end position="817"/>
    </location>
</feature>
<feature type="region of interest" description="Disordered" evidence="1">
    <location>
        <begin position="721"/>
        <end position="744"/>
    </location>
</feature>
<sequence>MARVASADTLNGYDGASPCVSFCFTDIYAYKNTTCAHYREAELGSCPGRVPTLEFGSAAHGHRGFETSAHAGVPGVAHGDHPRHQCGNTACRERVRCMPVWLGMHLSDEPTSGAVDMALGRTFTGAALKVQTGESLAYSEHYTRLRQGLSQPSTDHDETDIPRSIAEDCADASSSAFNNRPSVLELSNLMCIVHFIDILKHRMRSQHSRNMVARTRKGRTQYGCSDEDWNSYVTPNARLSIKHFMPQVTKMRCHDYAIEGNPTGDLTNPIHAMFASTNWPMEQFTGNSDSELWKAIEPVLRLASRMITSRAALSFFRRIRFGLETPCPPGEPLKPPNYVAYTEPVKDVLLPQEKQVREDLASLAEHIQWAFGAIKIPSEPPGPCTHGITVIGHTEFGKTIFFKGDDSVLRGLKDRCLTVVLNHAYKDFIQKESPNACAYARWAFSLAFTMIHEIAHAFYASIKSINHEDWLEPLISLEQHDGTRKGELGMALEAALFKDTISTIIHPREGVSIQREPVIKALVGEKLVHLPGHLIFPVDPWWLHRLLTTEFWDDVNNLSRKKQLSALCMPALDQGICITMNENRYEQWGWRRKLYKEVEKVEEAASARRSAVVAGRRLEPKKPGISGNESEAEEETPGRPTPDPLRRPRHVIEVYERLDRKRLTDAVAAEHAEYAIQSHKKCKAVDNVEERKTTKESRLTRTRAEYLKDANNTEDAIRVDTQDQPHSTGSETKNFGRPRSNKQQEISNAVQALNKRVPHENESQQRQNPILQGVVRLRCNLHKEQPNLLTSTDHNARQRTVNQGSKPKAYARTEEDARHQQCYTVRYHSEQWGRQKIVNERLSSSGHHAFSLDQSPRKISIATSVTESKKQNADDVLTPKNQKSSIITLNTSSEGSHQESLSSTPGTPKSEASTIPTEASIVSTPSKHEFDLDDETWNQYLRAERGLGEELDEVSCGNEVRLPAPASRDFSKDIHPIFAPENWPLEDFANDSDLWKYLMPALQLASKLLTSPASLKFFRRIKHGVERVDHESKRTYLDFTEDEDLVEKRNQETLKGLEEVAPKIKFLFGVPKTRGKPGHETQTTPNTASRALNLEHSNSSVAITRSCLTRKAMRAKSSLSKHTRTSYSLASKNPCEMTRFAFSLGYCLHHELGHAYYTRDRTDKNDKYTEPF</sequence>
<evidence type="ECO:0000256" key="1">
    <source>
        <dbReference type="SAM" id="MobiDB-lite"/>
    </source>
</evidence>